<proteinExistence type="predicted"/>
<feature type="transmembrane region" description="Helical" evidence="5">
    <location>
        <begin position="236"/>
        <end position="254"/>
    </location>
</feature>
<feature type="transmembrane region" description="Helical" evidence="5">
    <location>
        <begin position="333"/>
        <end position="357"/>
    </location>
</feature>
<dbReference type="GO" id="GO:0015179">
    <property type="term" value="F:L-amino acid transmembrane transporter activity"/>
    <property type="evidence" value="ECO:0007669"/>
    <property type="project" value="TreeGrafter"/>
</dbReference>
<feature type="transmembrane region" description="Helical" evidence="5">
    <location>
        <begin position="261"/>
        <end position="281"/>
    </location>
</feature>
<name>A0A0B7AZP0_9EUPU</name>
<dbReference type="GO" id="GO:0005774">
    <property type="term" value="C:vacuolar membrane"/>
    <property type="evidence" value="ECO:0007669"/>
    <property type="project" value="TreeGrafter"/>
</dbReference>
<dbReference type="PANTHER" id="PTHR22950">
    <property type="entry name" value="AMINO ACID TRANSPORTER"/>
    <property type="match status" value="1"/>
</dbReference>
<evidence type="ECO:0000259" key="6">
    <source>
        <dbReference type="Pfam" id="PF01490"/>
    </source>
</evidence>
<dbReference type="AlphaFoldDB" id="A0A0B7AZP0"/>
<organism evidence="7">
    <name type="scientific">Arion vulgaris</name>
    <dbReference type="NCBI Taxonomy" id="1028688"/>
    <lineage>
        <taxon>Eukaryota</taxon>
        <taxon>Metazoa</taxon>
        <taxon>Spiralia</taxon>
        <taxon>Lophotrochozoa</taxon>
        <taxon>Mollusca</taxon>
        <taxon>Gastropoda</taxon>
        <taxon>Heterobranchia</taxon>
        <taxon>Euthyneura</taxon>
        <taxon>Panpulmonata</taxon>
        <taxon>Eupulmonata</taxon>
        <taxon>Stylommatophora</taxon>
        <taxon>Helicina</taxon>
        <taxon>Arionoidea</taxon>
        <taxon>Arionidae</taxon>
        <taxon>Arion</taxon>
    </lineage>
</organism>
<dbReference type="EMBL" id="HACG01039689">
    <property type="protein sequence ID" value="CEK86554.1"/>
    <property type="molecule type" value="Transcribed_RNA"/>
</dbReference>
<feature type="transmembrane region" description="Helical" evidence="5">
    <location>
        <begin position="301"/>
        <end position="321"/>
    </location>
</feature>
<feature type="transmembrane region" description="Helical" evidence="5">
    <location>
        <begin position="449"/>
        <end position="469"/>
    </location>
</feature>
<feature type="transmembrane region" description="Helical" evidence="5">
    <location>
        <begin position="377"/>
        <end position="406"/>
    </location>
</feature>
<evidence type="ECO:0000313" key="7">
    <source>
        <dbReference type="EMBL" id="CEK86554.1"/>
    </source>
</evidence>
<keyword evidence="4 5" id="KW-0472">Membrane</keyword>
<feature type="transmembrane region" description="Helical" evidence="5">
    <location>
        <begin position="196"/>
        <end position="216"/>
    </location>
</feature>
<dbReference type="PANTHER" id="PTHR22950:SF349">
    <property type="entry name" value="AMINO ACID TRANSPORTER TRANSMEMBRANE DOMAIN-CONTAINING PROTEIN"/>
    <property type="match status" value="1"/>
</dbReference>
<feature type="domain" description="Amino acid transporter transmembrane" evidence="6">
    <location>
        <begin position="104"/>
        <end position="506"/>
    </location>
</feature>
<evidence type="ECO:0000256" key="3">
    <source>
        <dbReference type="ARBA" id="ARBA00022989"/>
    </source>
</evidence>
<keyword evidence="2 5" id="KW-0812">Transmembrane</keyword>
<gene>
    <name evidence="7" type="primary">ORF154410</name>
</gene>
<evidence type="ECO:0000256" key="1">
    <source>
        <dbReference type="ARBA" id="ARBA00004141"/>
    </source>
</evidence>
<feature type="transmembrane region" description="Helical" evidence="5">
    <location>
        <begin position="426"/>
        <end position="443"/>
    </location>
</feature>
<evidence type="ECO:0000256" key="5">
    <source>
        <dbReference type="SAM" id="Phobius"/>
    </source>
</evidence>
<evidence type="ECO:0000256" key="4">
    <source>
        <dbReference type="ARBA" id="ARBA00023136"/>
    </source>
</evidence>
<protein>
    <recommendedName>
        <fullName evidence="6">Amino acid transporter transmembrane domain-containing protein</fullName>
    </recommendedName>
</protein>
<dbReference type="Pfam" id="PF01490">
    <property type="entry name" value="Aa_trans"/>
    <property type="match status" value="1"/>
</dbReference>
<evidence type="ECO:0000256" key="2">
    <source>
        <dbReference type="ARBA" id="ARBA00022692"/>
    </source>
</evidence>
<comment type="subcellular location">
    <subcellularLocation>
        <location evidence="1">Membrane</location>
        <topology evidence="1">Multi-pass membrane protein</topology>
    </subcellularLocation>
</comment>
<dbReference type="InterPro" id="IPR013057">
    <property type="entry name" value="AA_transpt_TM"/>
</dbReference>
<feature type="transmembrane region" description="Helical" evidence="5">
    <location>
        <begin position="134"/>
        <end position="154"/>
    </location>
</feature>
<sequence>MAAFASSDPAQCIIKSATPLLTRSYQSTLSQNEATKFDFIRLSGDGEHNTDITVESDRMAGRSCSYWYNQSLNKAKQVIRSQSLVVSTHSTIESDLHTSQVKCSNVEIMMTMIKGTAGTGILSLPFAFKNSGLWVGLVLFLSISTVTIHCMHVVHKCTGLLEKRSRVMVQSYPDTIEQCFQYGPLRLQRFAPFMRMFVNGLILVIQCGFCSIYIVWVAVNIKRVIDQFWTLSPNVRVYEAVIFVHHNVLPYVMVKSIKSIAMFSAFANIIYLVGLVIIYQYMLQGLPDSRTRPAWNSWATLPMFFGTAIFSFENMCLIVPLRHKIKQQDDFGGWTGVLNLAMVITMAVYTGMGFYGYLKFGDNVATTITLNLPQDEWLYLSLNLMFATAVFLTVGVQFYVPVNIIWPAVDRKLSETTSLFRKCAQYITRASLLAVILLVAVVVPHLDLLMSFVGSFCGSFLTIILPALLEFITLYEERGLTAIIAAKDTFILAIGIIGFITGSYTSLKDIVNTF</sequence>
<feature type="transmembrane region" description="Helical" evidence="5">
    <location>
        <begin position="490"/>
        <end position="507"/>
    </location>
</feature>
<keyword evidence="3 5" id="KW-1133">Transmembrane helix</keyword>
<reference evidence="7" key="1">
    <citation type="submission" date="2014-12" db="EMBL/GenBank/DDBJ databases">
        <title>Insight into the proteome of Arion vulgaris.</title>
        <authorList>
            <person name="Aradska J."/>
            <person name="Bulat T."/>
            <person name="Smidak R."/>
            <person name="Sarate P."/>
            <person name="Gangsoo J."/>
            <person name="Sialana F."/>
            <person name="Bilban M."/>
            <person name="Lubec G."/>
        </authorList>
    </citation>
    <scope>NUCLEOTIDE SEQUENCE</scope>
    <source>
        <tissue evidence="7">Skin</tissue>
    </source>
</reference>
<accession>A0A0B7AZP0</accession>